<evidence type="ECO:0000313" key="3">
    <source>
        <dbReference type="Proteomes" id="UP000321944"/>
    </source>
</evidence>
<feature type="signal peptide" evidence="1">
    <location>
        <begin position="1"/>
        <end position="18"/>
    </location>
</feature>
<dbReference type="AlphaFoldDB" id="A0A510KQ89"/>
<proteinExistence type="predicted"/>
<evidence type="ECO:0000256" key="1">
    <source>
        <dbReference type="SAM" id="SignalP"/>
    </source>
</evidence>
<reference evidence="2 3" key="1">
    <citation type="submission" date="2019-07" db="EMBL/GenBank/DDBJ databases">
        <title>Complete Genome Sequence of Leptotrichia wadei Strain JMUB3936.</title>
        <authorList>
            <person name="Watanabe S."/>
            <person name="Cui L."/>
        </authorList>
    </citation>
    <scope>NUCLEOTIDE SEQUENCE [LARGE SCALE GENOMIC DNA]</scope>
    <source>
        <strain evidence="2 3">JMUB3936</strain>
    </source>
</reference>
<dbReference type="RefSeq" id="WP_147002717.1">
    <property type="nucleotide sequence ID" value="NZ_AP019841.1"/>
</dbReference>
<sequence length="67" mass="8044">MKKVLLILSLFIFCYCFSNTNVKDNKNSKVENTKKYVSGSEIYRDRMRDLIREVRSNTTKDKYLTKR</sequence>
<gene>
    <name evidence="2" type="ORF">JMUB3936_0099</name>
</gene>
<accession>A0A510KQ89</accession>
<evidence type="ECO:0000313" key="2">
    <source>
        <dbReference type="EMBL" id="BBM53836.1"/>
    </source>
</evidence>
<dbReference type="Proteomes" id="UP000321944">
    <property type="component" value="Chromosome"/>
</dbReference>
<feature type="chain" id="PRO_5021869266" evidence="1">
    <location>
        <begin position="19"/>
        <end position="67"/>
    </location>
</feature>
<organism evidence="2 3">
    <name type="scientific">Leptotrichia wadei</name>
    <dbReference type="NCBI Taxonomy" id="157687"/>
    <lineage>
        <taxon>Bacteria</taxon>
        <taxon>Fusobacteriati</taxon>
        <taxon>Fusobacteriota</taxon>
        <taxon>Fusobacteriia</taxon>
        <taxon>Fusobacteriales</taxon>
        <taxon>Leptotrichiaceae</taxon>
        <taxon>Leptotrichia</taxon>
    </lineage>
</organism>
<keyword evidence="1" id="KW-0732">Signal</keyword>
<dbReference type="OrthoDB" id="30037at2"/>
<name>A0A510KQ89_9FUSO</name>
<protein>
    <submittedName>
        <fullName evidence="2">Uncharacterized protein</fullName>
    </submittedName>
</protein>
<dbReference type="EMBL" id="AP019841">
    <property type="protein sequence ID" value="BBM53836.1"/>
    <property type="molecule type" value="Genomic_DNA"/>
</dbReference>